<evidence type="ECO:0000313" key="2">
    <source>
        <dbReference type="EMBL" id="PIK36427.1"/>
    </source>
</evidence>
<dbReference type="Proteomes" id="UP000230750">
    <property type="component" value="Unassembled WGS sequence"/>
</dbReference>
<dbReference type="OrthoDB" id="6123923at2759"/>
<sequence>MMEQGQLTRVVPPICQGAYIRDLPRSLQEIQGANLSPGEKLNQSRERNRECAAIRRAYMPTDKLEMERKRGREYMALKRAFMTPKEKELENKKNRERVRLKRMYLPEEKKELIRKQQRERLARKRAQMTPEEKSRLRERWRIQMKEKRASLSEEEKARLRTYNREKAREYRTRKHQDTGFPGAWASYTMFQAGSEQTITNCASTIDQSISSEKLLTLPAFPMPLNDQVNSLSNVAEGSRHSVVTKQEIDADGCQVTQQLTNQSETESSLIDSLPQEGDNQRYGGTFPQLDSLPVESNHSGAILPAGIQKPFQIVYKAVHKFRRFCFDTHQTEEFECLDKATVNDLLAGFYSKVEQLPWMGLQMTEFLVIMKEGLACFMRDFLQTDIINDPVFEKANTAFVRRLETLLQKTDPQNSEGTAKNGEASKEASETLLVLDEEVTMRVVQFFQKYLVHQGKNINFETFSKESLIEALHGFYVYAKMIPQKSLPEPYRILRLRLAHHIKTKMNVDIIHDPDFEFANRVCKANMTKLEQHLQGAPLEVEPVPGGITCQDLITLFQSPNMTPSHPQGLLNLCMFNVIFYLCQSITHGLSESMRLMDKGTFLFETDEQNNEYVAWQSTYQERMPELVGHSLCPVSNLNKYLAKLSSDSSSLWRHPIRRSLASYSTMEVWYQVNIPMGSRKIQYFMEKLSQEAGLGTCYSNLSIQQTPLETMNDALRAVKDMFSFVGPDNFSLLPNQDQSRQQNANQPRNLTESFVAGNQLPLGLVSSLSDLDNHLNCVMWSKILPDWNNLKMLGKFENNVDFLKHLLNIYSSCISDSYPEDALPQIDGPNTIMHPEVGERLEEDGFLSVASSSLNSERHEKGRRLDAVLASSLKTLGVKERQGTSSRRKPSIVQRKENYPALDGNDDKDRDHPLQDAEGMDHPLQDAEGRDHPLQDAQGMDHPLRDAQGMDHHCKMLKDGPPHCKMLKAGTTHCKMLKAGTTHCKMLKVGTTHCKMLKAGTTHCKMLRAKTSSDE</sequence>
<accession>A0A2G8JL10</accession>
<feature type="compositionally biased region" description="Basic and acidic residues" evidence="1">
    <location>
        <begin position="906"/>
        <end position="935"/>
    </location>
</feature>
<feature type="region of interest" description="Disordered" evidence="1">
    <location>
        <begin position="880"/>
        <end position="948"/>
    </location>
</feature>
<gene>
    <name evidence="2" type="ORF">BSL78_26743</name>
</gene>
<reference evidence="2 3" key="1">
    <citation type="journal article" date="2017" name="PLoS Biol.">
        <title>The sea cucumber genome provides insights into morphological evolution and visceral regeneration.</title>
        <authorList>
            <person name="Zhang X."/>
            <person name="Sun L."/>
            <person name="Yuan J."/>
            <person name="Sun Y."/>
            <person name="Gao Y."/>
            <person name="Zhang L."/>
            <person name="Li S."/>
            <person name="Dai H."/>
            <person name="Hamel J.F."/>
            <person name="Liu C."/>
            <person name="Yu Y."/>
            <person name="Liu S."/>
            <person name="Lin W."/>
            <person name="Guo K."/>
            <person name="Jin S."/>
            <person name="Xu P."/>
            <person name="Storey K.B."/>
            <person name="Huan P."/>
            <person name="Zhang T."/>
            <person name="Zhou Y."/>
            <person name="Zhang J."/>
            <person name="Lin C."/>
            <person name="Li X."/>
            <person name="Xing L."/>
            <person name="Huo D."/>
            <person name="Sun M."/>
            <person name="Wang L."/>
            <person name="Mercier A."/>
            <person name="Li F."/>
            <person name="Yang H."/>
            <person name="Xiang J."/>
        </authorList>
    </citation>
    <scope>NUCLEOTIDE SEQUENCE [LARGE SCALE GENOMIC DNA]</scope>
    <source>
        <strain evidence="2">Shaxun</strain>
        <tissue evidence="2">Muscle</tissue>
    </source>
</reference>
<comment type="caution">
    <text evidence="2">The sequence shown here is derived from an EMBL/GenBank/DDBJ whole genome shotgun (WGS) entry which is preliminary data.</text>
</comment>
<proteinExistence type="predicted"/>
<evidence type="ECO:0000256" key="1">
    <source>
        <dbReference type="SAM" id="MobiDB-lite"/>
    </source>
</evidence>
<keyword evidence="3" id="KW-1185">Reference proteome</keyword>
<dbReference type="InterPro" id="IPR052787">
    <property type="entry name" value="MAVS"/>
</dbReference>
<dbReference type="PANTHER" id="PTHR21446:SF6">
    <property type="entry name" value="MITOCHONDRIAL ANTIVIRAL-SIGNALING PROTEIN"/>
    <property type="match status" value="1"/>
</dbReference>
<evidence type="ECO:0000313" key="3">
    <source>
        <dbReference type="Proteomes" id="UP000230750"/>
    </source>
</evidence>
<dbReference type="AlphaFoldDB" id="A0A2G8JL10"/>
<organism evidence="2 3">
    <name type="scientific">Stichopus japonicus</name>
    <name type="common">Sea cucumber</name>
    <dbReference type="NCBI Taxonomy" id="307972"/>
    <lineage>
        <taxon>Eukaryota</taxon>
        <taxon>Metazoa</taxon>
        <taxon>Echinodermata</taxon>
        <taxon>Eleutherozoa</taxon>
        <taxon>Echinozoa</taxon>
        <taxon>Holothuroidea</taxon>
        <taxon>Aspidochirotacea</taxon>
        <taxon>Aspidochirotida</taxon>
        <taxon>Stichopodidae</taxon>
        <taxon>Apostichopus</taxon>
    </lineage>
</organism>
<dbReference type="EMBL" id="MRZV01001678">
    <property type="protein sequence ID" value="PIK36427.1"/>
    <property type="molecule type" value="Genomic_DNA"/>
</dbReference>
<protein>
    <submittedName>
        <fullName evidence="2">Uncharacterized protein</fullName>
    </submittedName>
</protein>
<dbReference type="STRING" id="307972.A0A2G8JL10"/>
<name>A0A2G8JL10_STIJA</name>
<dbReference type="PANTHER" id="PTHR21446">
    <property type="entry name" value="DUF3504 DOMAIN-CONTAINING PROTEIN"/>
    <property type="match status" value="1"/>
</dbReference>